<feature type="domain" description="Valyl-tRNA synthetase tRNA-binding arm" evidence="4">
    <location>
        <begin position="12"/>
        <end position="76"/>
    </location>
</feature>
<sequence>MRVELDLSDAIDFAAERKRLEKDLAETEKRKASAEAQLANSSFTSKAPETVVEHVRTRLTETEAEIARISNQLAALPQP</sequence>
<name>A0ABU2H1K3_9ACTN</name>
<gene>
    <name evidence="5" type="ORF">RIF23_02600</name>
</gene>
<comment type="caution">
    <text evidence="5">The sequence shown here is derived from an EMBL/GenBank/DDBJ whole genome shotgun (WGS) entry which is preliminary data.</text>
</comment>
<evidence type="ECO:0000259" key="4">
    <source>
        <dbReference type="Pfam" id="PF10458"/>
    </source>
</evidence>
<keyword evidence="3" id="KW-0175">Coiled coil</keyword>
<evidence type="ECO:0000313" key="6">
    <source>
        <dbReference type="Proteomes" id="UP001250214"/>
    </source>
</evidence>
<accession>A0ABU2H1K3</accession>
<protein>
    <recommendedName>
        <fullName evidence="4">Valyl-tRNA synthetase tRNA-binding arm domain-containing protein</fullName>
    </recommendedName>
</protein>
<evidence type="ECO:0000256" key="2">
    <source>
        <dbReference type="ARBA" id="ARBA00022840"/>
    </source>
</evidence>
<keyword evidence="1" id="KW-0547">Nucleotide-binding</keyword>
<dbReference type="Proteomes" id="UP001250214">
    <property type="component" value="Unassembled WGS sequence"/>
</dbReference>
<dbReference type="SUPFAM" id="SSF46589">
    <property type="entry name" value="tRNA-binding arm"/>
    <property type="match status" value="1"/>
</dbReference>
<evidence type="ECO:0000313" key="5">
    <source>
        <dbReference type="EMBL" id="MDS1269182.1"/>
    </source>
</evidence>
<dbReference type="EMBL" id="JAVLVT010000001">
    <property type="protein sequence ID" value="MDS1269182.1"/>
    <property type="molecule type" value="Genomic_DNA"/>
</dbReference>
<feature type="coiled-coil region" evidence="3">
    <location>
        <begin position="10"/>
        <end position="72"/>
    </location>
</feature>
<dbReference type="InterPro" id="IPR019499">
    <property type="entry name" value="Val-tRNA_synth_tRNA-bd"/>
</dbReference>
<dbReference type="Gene3D" id="1.10.287.380">
    <property type="entry name" value="Valyl-tRNA synthetase, C-terminal domain"/>
    <property type="match status" value="1"/>
</dbReference>
<evidence type="ECO:0000256" key="1">
    <source>
        <dbReference type="ARBA" id="ARBA00022741"/>
    </source>
</evidence>
<proteinExistence type="predicted"/>
<organism evidence="5 6">
    <name type="scientific">Lipingzhangella rawalii</name>
    <dbReference type="NCBI Taxonomy" id="2055835"/>
    <lineage>
        <taxon>Bacteria</taxon>
        <taxon>Bacillati</taxon>
        <taxon>Actinomycetota</taxon>
        <taxon>Actinomycetes</taxon>
        <taxon>Streptosporangiales</taxon>
        <taxon>Nocardiopsidaceae</taxon>
        <taxon>Lipingzhangella</taxon>
    </lineage>
</organism>
<keyword evidence="6" id="KW-1185">Reference proteome</keyword>
<keyword evidence="2" id="KW-0067">ATP-binding</keyword>
<dbReference type="Pfam" id="PF10458">
    <property type="entry name" value="Val_tRNA-synt_C"/>
    <property type="match status" value="1"/>
</dbReference>
<evidence type="ECO:0000256" key="3">
    <source>
        <dbReference type="SAM" id="Coils"/>
    </source>
</evidence>
<dbReference type="InterPro" id="IPR010978">
    <property type="entry name" value="tRNA-bd_arm"/>
</dbReference>
<reference evidence="6" key="1">
    <citation type="submission" date="2023-07" db="EMBL/GenBank/DDBJ databases">
        <title>Novel species in the genus Lipingzhangella isolated from Sambhar Salt Lake.</title>
        <authorList>
            <person name="Jiya N."/>
            <person name="Kajale S."/>
            <person name="Sharma A."/>
        </authorList>
    </citation>
    <scope>NUCLEOTIDE SEQUENCE [LARGE SCALE GENOMIC DNA]</scope>
    <source>
        <strain evidence="6">LS1_29</strain>
    </source>
</reference>
<dbReference type="InterPro" id="IPR037118">
    <property type="entry name" value="Val-tRNA_synth_C_sf"/>
</dbReference>
<dbReference type="RefSeq" id="WP_310910691.1">
    <property type="nucleotide sequence ID" value="NZ_JAVLVT010000001.1"/>
</dbReference>